<evidence type="ECO:0000313" key="1">
    <source>
        <dbReference type="EMBL" id="GIY21981.1"/>
    </source>
</evidence>
<dbReference type="AlphaFoldDB" id="A0AAV4RMG3"/>
<name>A0AAV4RMG3_9ARAC</name>
<keyword evidence="2" id="KW-1185">Reference proteome</keyword>
<comment type="caution">
    <text evidence="1">The sequence shown here is derived from an EMBL/GenBank/DDBJ whole genome shotgun (WGS) entry which is preliminary data.</text>
</comment>
<dbReference type="Proteomes" id="UP001054837">
    <property type="component" value="Unassembled WGS sequence"/>
</dbReference>
<gene>
    <name evidence="1" type="ORF">CDAR_440061</name>
</gene>
<reference evidence="1 2" key="1">
    <citation type="submission" date="2021-06" db="EMBL/GenBank/DDBJ databases">
        <title>Caerostris darwini draft genome.</title>
        <authorList>
            <person name="Kono N."/>
            <person name="Arakawa K."/>
        </authorList>
    </citation>
    <scope>NUCLEOTIDE SEQUENCE [LARGE SCALE GENOMIC DNA]</scope>
</reference>
<sequence length="104" mass="11575">MHRPLRSFTEGGGPVVGGLDERSLECVILGIICFLLLRLSVCGQQTQVADQPSLLQHVEATSKREKSPSLIQRIAQNPNIQFHVRRPKTKSLSLFINLTIKSRA</sequence>
<evidence type="ECO:0000313" key="2">
    <source>
        <dbReference type="Proteomes" id="UP001054837"/>
    </source>
</evidence>
<proteinExistence type="predicted"/>
<organism evidence="1 2">
    <name type="scientific">Caerostris darwini</name>
    <dbReference type="NCBI Taxonomy" id="1538125"/>
    <lineage>
        <taxon>Eukaryota</taxon>
        <taxon>Metazoa</taxon>
        <taxon>Ecdysozoa</taxon>
        <taxon>Arthropoda</taxon>
        <taxon>Chelicerata</taxon>
        <taxon>Arachnida</taxon>
        <taxon>Araneae</taxon>
        <taxon>Araneomorphae</taxon>
        <taxon>Entelegynae</taxon>
        <taxon>Araneoidea</taxon>
        <taxon>Araneidae</taxon>
        <taxon>Caerostris</taxon>
    </lineage>
</organism>
<accession>A0AAV4RMG3</accession>
<protein>
    <submittedName>
        <fullName evidence="1">Uncharacterized protein</fullName>
    </submittedName>
</protein>
<dbReference type="EMBL" id="BPLQ01006375">
    <property type="protein sequence ID" value="GIY21981.1"/>
    <property type="molecule type" value="Genomic_DNA"/>
</dbReference>